<dbReference type="InterPro" id="IPR005538">
    <property type="entry name" value="LrgA/CidA"/>
</dbReference>
<gene>
    <name evidence="7" type="ORF">GWK17_11200</name>
</gene>
<dbReference type="Pfam" id="PF03788">
    <property type="entry name" value="LrgA"/>
    <property type="match status" value="1"/>
</dbReference>
<organism evidence="7 8">
    <name type="scientific">Mesobacillus selenatarsenatis</name>
    <dbReference type="NCBI Taxonomy" id="388741"/>
    <lineage>
        <taxon>Bacteria</taxon>
        <taxon>Bacillati</taxon>
        <taxon>Bacillota</taxon>
        <taxon>Bacilli</taxon>
        <taxon>Bacillales</taxon>
        <taxon>Bacillaceae</taxon>
        <taxon>Mesobacillus</taxon>
    </lineage>
</organism>
<keyword evidence="2" id="KW-1003">Cell membrane</keyword>
<keyword evidence="3 6" id="KW-0812">Transmembrane</keyword>
<dbReference type="Proteomes" id="UP000587942">
    <property type="component" value="Unassembled WGS sequence"/>
</dbReference>
<accession>A0A846TPB6</accession>
<evidence type="ECO:0000256" key="5">
    <source>
        <dbReference type="ARBA" id="ARBA00023136"/>
    </source>
</evidence>
<reference evidence="7 8" key="1">
    <citation type="submission" date="2020-03" db="EMBL/GenBank/DDBJ databases">
        <authorList>
            <person name="Sun Q."/>
        </authorList>
    </citation>
    <scope>NUCLEOTIDE SEQUENCE [LARGE SCALE GENOMIC DNA]</scope>
    <source>
        <strain evidence="7 8">KACC 21451</strain>
    </source>
</reference>
<feature type="transmembrane region" description="Helical" evidence="6">
    <location>
        <begin position="60"/>
        <end position="83"/>
    </location>
</feature>
<name>A0A846TPB6_9BACI</name>
<evidence type="ECO:0000256" key="1">
    <source>
        <dbReference type="ARBA" id="ARBA00004651"/>
    </source>
</evidence>
<feature type="transmembrane region" description="Helical" evidence="6">
    <location>
        <begin position="89"/>
        <end position="112"/>
    </location>
</feature>
<dbReference type="AlphaFoldDB" id="A0A846TPB6"/>
<evidence type="ECO:0000256" key="6">
    <source>
        <dbReference type="SAM" id="Phobius"/>
    </source>
</evidence>
<proteinExistence type="predicted"/>
<evidence type="ECO:0000256" key="2">
    <source>
        <dbReference type="ARBA" id="ARBA00022475"/>
    </source>
</evidence>
<evidence type="ECO:0000313" key="7">
    <source>
        <dbReference type="EMBL" id="NKE06025.1"/>
    </source>
</evidence>
<dbReference type="PANTHER" id="PTHR33931:SF2">
    <property type="entry name" value="HOLIN-LIKE PROTEIN CIDA"/>
    <property type="match status" value="1"/>
</dbReference>
<comment type="caution">
    <text evidence="7">The sequence shown here is derived from an EMBL/GenBank/DDBJ whole genome shotgun (WGS) entry which is preliminary data.</text>
</comment>
<comment type="subcellular location">
    <subcellularLocation>
        <location evidence="1">Cell membrane</location>
        <topology evidence="1">Multi-pass membrane protein</topology>
    </subcellularLocation>
</comment>
<feature type="transmembrane region" description="Helical" evidence="6">
    <location>
        <begin position="29"/>
        <end position="48"/>
    </location>
</feature>
<keyword evidence="5 6" id="KW-0472">Membrane</keyword>
<dbReference type="GO" id="GO:0005886">
    <property type="term" value="C:plasma membrane"/>
    <property type="evidence" value="ECO:0007669"/>
    <property type="project" value="UniProtKB-SubCell"/>
</dbReference>
<sequence length="127" mass="13871">MIKFILQIIGLILINKAGFYIVDLLNLRIPGNVLGMILLFVLLWTRVVRLEWFEGAADFLVKHLSFFFVPVSVGLMTLGGMIAQSGIQLAVILVLSAIVGMVFAGGTSNLLIKRKEGKETGDSAHDL</sequence>
<keyword evidence="4 6" id="KW-1133">Transmembrane helix</keyword>
<protein>
    <submittedName>
        <fullName evidence="7">CidA/LrgA family protein</fullName>
    </submittedName>
</protein>
<evidence type="ECO:0000313" key="8">
    <source>
        <dbReference type="Proteomes" id="UP000587942"/>
    </source>
</evidence>
<dbReference type="EMBL" id="JAAVUM010000007">
    <property type="protein sequence ID" value="NKE06025.1"/>
    <property type="molecule type" value="Genomic_DNA"/>
</dbReference>
<dbReference type="PANTHER" id="PTHR33931">
    <property type="entry name" value="HOLIN-LIKE PROTEIN CIDA-RELATED"/>
    <property type="match status" value="1"/>
</dbReference>
<evidence type="ECO:0000256" key="3">
    <source>
        <dbReference type="ARBA" id="ARBA00022692"/>
    </source>
</evidence>
<evidence type="ECO:0000256" key="4">
    <source>
        <dbReference type="ARBA" id="ARBA00022989"/>
    </source>
</evidence>